<dbReference type="PANTHER" id="PTHR11675">
    <property type="entry name" value="N-ACETYLGALACTOSAMINYLTRANSFERASE"/>
    <property type="match status" value="1"/>
</dbReference>
<comment type="similarity">
    <text evidence="4 17">Belongs to the glycosyltransferase 2 family. GalNAc-T subfamily.</text>
</comment>
<dbReference type="InterPro" id="IPR035992">
    <property type="entry name" value="Ricin_B-like_lectins"/>
</dbReference>
<dbReference type="FunFam" id="2.80.10.50:FF:000047">
    <property type="entry name" value="Polypeptide N-acetylgalactosaminyltransferase"/>
    <property type="match status" value="1"/>
</dbReference>
<comment type="cofactor">
    <cofactor evidence="1 17">
        <name>Mn(2+)</name>
        <dbReference type="ChEBI" id="CHEBI:29035"/>
    </cofactor>
</comment>
<keyword evidence="15" id="KW-0325">Glycoprotein</keyword>
<evidence type="ECO:0000256" key="13">
    <source>
        <dbReference type="ARBA" id="ARBA00023136"/>
    </source>
</evidence>
<evidence type="ECO:0000256" key="1">
    <source>
        <dbReference type="ARBA" id="ARBA00001936"/>
    </source>
</evidence>
<keyword evidence="12 17" id="KW-0333">Golgi apparatus</keyword>
<protein>
    <recommendedName>
        <fullName evidence="17">Polypeptide N-acetylgalactosaminyltransferase</fullName>
        <ecNumber evidence="17">2.4.1.-</ecNumber>
    </recommendedName>
    <alternativeName>
        <fullName evidence="17">Protein-UDP acetylgalactosaminyltransferase</fullName>
    </alternativeName>
</protein>
<dbReference type="GO" id="GO:0006493">
    <property type="term" value="P:protein O-linked glycosylation"/>
    <property type="evidence" value="ECO:0007669"/>
    <property type="project" value="TreeGrafter"/>
</dbReference>
<accession>A0AAD9KRS9</accession>
<dbReference type="InterPro" id="IPR045885">
    <property type="entry name" value="GalNAc-T"/>
</dbReference>
<comment type="caution">
    <text evidence="19">The sequence shown here is derived from an EMBL/GenBank/DDBJ whole genome shotgun (WGS) entry which is preliminary data.</text>
</comment>
<reference evidence="19" key="1">
    <citation type="journal article" date="2023" name="Mol. Biol. Evol.">
        <title>Third-Generation Sequencing Reveals the Adaptive Role of the Epigenome in Three Deep-Sea Polychaetes.</title>
        <authorList>
            <person name="Perez M."/>
            <person name="Aroh O."/>
            <person name="Sun Y."/>
            <person name="Lan Y."/>
            <person name="Juniper S.K."/>
            <person name="Young C.R."/>
            <person name="Angers B."/>
            <person name="Qian P.Y."/>
        </authorList>
    </citation>
    <scope>NUCLEOTIDE SEQUENCE</scope>
    <source>
        <strain evidence="19">R07B-5</strain>
    </source>
</reference>
<evidence type="ECO:0000256" key="3">
    <source>
        <dbReference type="ARBA" id="ARBA00004922"/>
    </source>
</evidence>
<dbReference type="CDD" id="cd23433">
    <property type="entry name" value="beta-trefoil_Ricin_GALNT1-like"/>
    <property type="match status" value="1"/>
</dbReference>
<keyword evidence="16 17" id="KW-0464">Manganese</keyword>
<evidence type="ECO:0000256" key="10">
    <source>
        <dbReference type="ARBA" id="ARBA00022968"/>
    </source>
</evidence>
<dbReference type="AlphaFoldDB" id="A0AAD9KRS9"/>
<dbReference type="PROSITE" id="PS50231">
    <property type="entry name" value="RICIN_B_LECTIN"/>
    <property type="match status" value="1"/>
</dbReference>
<dbReference type="EC" id="2.4.1.-" evidence="17"/>
<dbReference type="InterPro" id="IPR001173">
    <property type="entry name" value="Glyco_trans_2-like"/>
</dbReference>
<evidence type="ECO:0000256" key="7">
    <source>
        <dbReference type="ARBA" id="ARBA00022692"/>
    </source>
</evidence>
<dbReference type="SUPFAM" id="SSF50370">
    <property type="entry name" value="Ricin B-like lectins"/>
    <property type="match status" value="1"/>
</dbReference>
<gene>
    <name evidence="19" type="ORF">NP493_679g01019</name>
</gene>
<proteinExistence type="inferred from homology"/>
<feature type="domain" description="Ricin B lectin" evidence="18">
    <location>
        <begin position="456"/>
        <end position="579"/>
    </location>
</feature>
<evidence type="ECO:0000256" key="17">
    <source>
        <dbReference type="RuleBase" id="RU361242"/>
    </source>
</evidence>
<dbReference type="InterPro" id="IPR000772">
    <property type="entry name" value="Ricin_B_lectin"/>
</dbReference>
<comment type="subcellular location">
    <subcellularLocation>
        <location evidence="2 17">Golgi apparatus membrane</location>
        <topology evidence="2 17">Single-pass type II membrane protein</topology>
    </subcellularLocation>
</comment>
<evidence type="ECO:0000256" key="6">
    <source>
        <dbReference type="ARBA" id="ARBA00022679"/>
    </source>
</evidence>
<evidence type="ECO:0000256" key="16">
    <source>
        <dbReference type="ARBA" id="ARBA00023211"/>
    </source>
</evidence>
<evidence type="ECO:0000256" key="12">
    <source>
        <dbReference type="ARBA" id="ARBA00023034"/>
    </source>
</evidence>
<dbReference type="CDD" id="cd02510">
    <property type="entry name" value="pp-GalNAc-T"/>
    <property type="match status" value="1"/>
</dbReference>
<dbReference type="GO" id="GO:0030246">
    <property type="term" value="F:carbohydrate binding"/>
    <property type="evidence" value="ECO:0007669"/>
    <property type="project" value="UniProtKB-KW"/>
</dbReference>
<dbReference type="Proteomes" id="UP001209878">
    <property type="component" value="Unassembled WGS sequence"/>
</dbReference>
<dbReference type="SUPFAM" id="SSF53448">
    <property type="entry name" value="Nucleotide-diphospho-sugar transferases"/>
    <property type="match status" value="2"/>
</dbReference>
<keyword evidence="8" id="KW-0479">Metal-binding</keyword>
<dbReference type="SMART" id="SM00458">
    <property type="entry name" value="RICIN"/>
    <property type="match status" value="1"/>
</dbReference>
<dbReference type="Pfam" id="PF00652">
    <property type="entry name" value="Ricin_B_lectin"/>
    <property type="match status" value="1"/>
</dbReference>
<dbReference type="GO" id="GO:0046872">
    <property type="term" value="F:metal ion binding"/>
    <property type="evidence" value="ECO:0007669"/>
    <property type="project" value="UniProtKB-KW"/>
</dbReference>
<evidence type="ECO:0000313" key="19">
    <source>
        <dbReference type="EMBL" id="KAK2176150.1"/>
    </source>
</evidence>
<evidence type="ECO:0000256" key="11">
    <source>
        <dbReference type="ARBA" id="ARBA00022989"/>
    </source>
</evidence>
<keyword evidence="10" id="KW-0735">Signal-anchor</keyword>
<evidence type="ECO:0000256" key="2">
    <source>
        <dbReference type="ARBA" id="ARBA00004323"/>
    </source>
</evidence>
<evidence type="ECO:0000256" key="5">
    <source>
        <dbReference type="ARBA" id="ARBA00022676"/>
    </source>
</evidence>
<dbReference type="FunFam" id="3.90.550.10:FF:000021">
    <property type="entry name" value="Polypeptide N-acetylgalactosaminyltransferase"/>
    <property type="match status" value="1"/>
</dbReference>
<keyword evidence="20" id="KW-1185">Reference proteome</keyword>
<evidence type="ECO:0000313" key="20">
    <source>
        <dbReference type="Proteomes" id="UP001209878"/>
    </source>
</evidence>
<name>A0AAD9KRS9_RIDPI</name>
<keyword evidence="5 17" id="KW-0328">Glycosyltransferase</keyword>
<evidence type="ECO:0000256" key="8">
    <source>
        <dbReference type="ARBA" id="ARBA00022723"/>
    </source>
</evidence>
<evidence type="ECO:0000256" key="9">
    <source>
        <dbReference type="ARBA" id="ARBA00022734"/>
    </source>
</evidence>
<dbReference type="InterPro" id="IPR029044">
    <property type="entry name" value="Nucleotide-diphossugar_trans"/>
</dbReference>
<dbReference type="Pfam" id="PF00535">
    <property type="entry name" value="Glycos_transf_2"/>
    <property type="match status" value="1"/>
</dbReference>
<keyword evidence="7" id="KW-0812">Transmembrane</keyword>
<organism evidence="19 20">
    <name type="scientific">Ridgeia piscesae</name>
    <name type="common">Tubeworm</name>
    <dbReference type="NCBI Taxonomy" id="27915"/>
    <lineage>
        <taxon>Eukaryota</taxon>
        <taxon>Metazoa</taxon>
        <taxon>Spiralia</taxon>
        <taxon>Lophotrochozoa</taxon>
        <taxon>Annelida</taxon>
        <taxon>Polychaeta</taxon>
        <taxon>Sedentaria</taxon>
        <taxon>Canalipalpata</taxon>
        <taxon>Sabellida</taxon>
        <taxon>Siboglinidae</taxon>
        <taxon>Ridgeia</taxon>
    </lineage>
</organism>
<keyword evidence="9 17" id="KW-0430">Lectin</keyword>
<dbReference type="PANTHER" id="PTHR11675:SF101">
    <property type="entry name" value="POLYPEPTIDE N-ACETYLGALACTOSAMINYLTRANSFERASE 5"/>
    <property type="match status" value="1"/>
</dbReference>
<dbReference type="Gene3D" id="2.80.10.50">
    <property type="match status" value="1"/>
</dbReference>
<dbReference type="GO" id="GO:0000139">
    <property type="term" value="C:Golgi membrane"/>
    <property type="evidence" value="ECO:0007669"/>
    <property type="project" value="UniProtKB-SubCell"/>
</dbReference>
<dbReference type="GO" id="GO:0004653">
    <property type="term" value="F:polypeptide N-acetylgalactosaminyltransferase activity"/>
    <property type="evidence" value="ECO:0007669"/>
    <property type="project" value="TreeGrafter"/>
</dbReference>
<keyword evidence="13" id="KW-0472">Membrane</keyword>
<keyword evidence="6 17" id="KW-0808">Transferase</keyword>
<keyword evidence="14 17" id="KW-1015">Disulfide bond</keyword>
<evidence type="ECO:0000259" key="18">
    <source>
        <dbReference type="SMART" id="SM00458"/>
    </source>
</evidence>
<evidence type="ECO:0000256" key="14">
    <source>
        <dbReference type="ARBA" id="ARBA00023157"/>
    </source>
</evidence>
<evidence type="ECO:0000256" key="4">
    <source>
        <dbReference type="ARBA" id="ARBA00005680"/>
    </source>
</evidence>
<sequence length="588" mass="66645">MSALAPDGPGEMGRAVVVPSERKKEAKDAFKINQFNLVASDMVSVNRSLKDVRMAACRSKTYDPLEVLGRTSVIVVFHNEAWSTLLRTVHSIINRSPRQLLEEIILVDDASERDFLGKKLEDYVAKLPVPVFVLRARKRTGLIRARLRGADKAKGKILTFLDSHCECTPGWLEPLLYEIHKDRSAVVCPIIDVINDDTFEYITGSDMTWGGFNWKLNFRWYPVPQRELERRKGDRSLPLRSPTMAGGLFSINREYFYEIGSYDPGMDIWGAENLEMSFRVWMCGGTLLIVTCSHVGHVFRKATPYTFPGGTGRIINRNNARLAEVWMCGGQVLIATCSRVGHVFRKVSPYTWPGGVARILNHNTRRTAEVWMDEYRDFFYKFNPGQALWGKKDGDIGVVGEVEVFEERKGWRMRGIKQTEVGDVSERKALRERLKCKSFHWYLENIYPESQMPVDYVSVGEVRNKQSNQCVDTMGRKTGEKIGMVPCHGMGGNQVFSYTKKKSFQTDDLCLDVSSVRGPVKLFQCHGLGGNQKWQYDKQTLTIQHVNSKQCLGTPSPTARDTPSLGACDGSLSQQWLLGNIDWKKLDS</sequence>
<keyword evidence="11" id="KW-1133">Transmembrane helix</keyword>
<dbReference type="Gene3D" id="1.10.8.460">
    <property type="entry name" value="ppGaNTase-T1 linker domain-like"/>
    <property type="match status" value="1"/>
</dbReference>
<comment type="pathway">
    <text evidence="3 17">Protein modification; protein glycosylation.</text>
</comment>
<dbReference type="EMBL" id="JAODUO010000679">
    <property type="protein sequence ID" value="KAK2176150.1"/>
    <property type="molecule type" value="Genomic_DNA"/>
</dbReference>
<dbReference type="Gene3D" id="3.90.550.10">
    <property type="entry name" value="Spore Coat Polysaccharide Biosynthesis Protein SpsA, Chain A"/>
    <property type="match status" value="2"/>
</dbReference>
<evidence type="ECO:0000256" key="15">
    <source>
        <dbReference type="ARBA" id="ARBA00023180"/>
    </source>
</evidence>